<dbReference type="KEGG" id="msub:BK009_01050"/>
<keyword evidence="2" id="KW-1185">Reference proteome</keyword>
<gene>
    <name evidence="1" type="ORF">BK009_01050</name>
</gene>
<dbReference type="Proteomes" id="UP000232631">
    <property type="component" value="Chromosome"/>
</dbReference>
<dbReference type="AlphaFoldDB" id="A0A2H4VMR2"/>
<evidence type="ECO:0000313" key="2">
    <source>
        <dbReference type="Proteomes" id="UP000232631"/>
    </source>
</evidence>
<dbReference type="EMBL" id="CP017768">
    <property type="protein sequence ID" value="AUB59391.1"/>
    <property type="molecule type" value="Genomic_DNA"/>
</dbReference>
<reference evidence="1 2" key="1">
    <citation type="submission" date="2016-10" db="EMBL/GenBank/DDBJ databases">
        <title>Comparative genomics between deep and shallow subseafloor isolates.</title>
        <authorList>
            <person name="Ishii S."/>
            <person name="Miller J.R."/>
            <person name="Sutton G."/>
            <person name="Suzuki S."/>
            <person name="Methe B."/>
            <person name="Inagaki F."/>
            <person name="Imachi H."/>
        </authorList>
    </citation>
    <scope>NUCLEOTIDE SEQUENCE [LARGE SCALE GENOMIC DNA]</scope>
    <source>
        <strain evidence="1 2">A8p</strain>
    </source>
</reference>
<protein>
    <submittedName>
        <fullName evidence="1">Uncharacterized protein</fullName>
    </submittedName>
</protein>
<sequence>MGAVTTINFPPPITLPYFLLKCHLNAVEMHMKENIKTEEKFIVFKSLFNMNTCTPADLSSSNNERR</sequence>
<proteinExistence type="predicted"/>
<name>A0A2H4VMR2_9EURY</name>
<evidence type="ECO:0000313" key="1">
    <source>
        <dbReference type="EMBL" id="AUB59391.1"/>
    </source>
</evidence>
<organism evidence="1 2">
    <name type="scientific">Methanobacterium subterraneum</name>
    <dbReference type="NCBI Taxonomy" id="59277"/>
    <lineage>
        <taxon>Archaea</taxon>
        <taxon>Methanobacteriati</taxon>
        <taxon>Methanobacteriota</taxon>
        <taxon>Methanomada group</taxon>
        <taxon>Methanobacteria</taxon>
        <taxon>Methanobacteriales</taxon>
        <taxon>Methanobacteriaceae</taxon>
        <taxon>Methanobacterium</taxon>
    </lineage>
</organism>
<accession>A0A2H4VMR2</accession>